<dbReference type="PANTHER" id="PTHR46494:SF1">
    <property type="entry name" value="CORA FAMILY METAL ION TRANSPORTER (EUROFUNG)"/>
    <property type="match status" value="1"/>
</dbReference>
<dbReference type="OrthoDB" id="9803416at2"/>
<evidence type="ECO:0000256" key="6">
    <source>
        <dbReference type="ARBA" id="ARBA00022842"/>
    </source>
</evidence>
<dbReference type="RefSeq" id="WP_151150853.1">
    <property type="nucleotide sequence ID" value="NZ_WAIE01000003.1"/>
</dbReference>
<dbReference type="InterPro" id="IPR002523">
    <property type="entry name" value="MgTranspt_CorA/ZnTranspt_ZntB"/>
</dbReference>
<dbReference type="AlphaFoldDB" id="A0A6N6N4V9"/>
<protein>
    <recommendedName>
        <fullName evidence="12">Magnesium transport protein CorA</fullName>
    </recommendedName>
</protein>
<dbReference type="InterPro" id="IPR045861">
    <property type="entry name" value="CorA_cytoplasmic_dom"/>
</dbReference>
<evidence type="ECO:0000256" key="4">
    <source>
        <dbReference type="ARBA" id="ARBA00022475"/>
    </source>
</evidence>
<comment type="subcellular location">
    <subcellularLocation>
        <location evidence="1">Cell membrane</location>
        <topology evidence="1">Multi-pass membrane protein</topology>
    </subcellularLocation>
    <subcellularLocation>
        <location evidence="12">Membrane</location>
        <topology evidence="12">Multi-pass membrane protein</topology>
    </subcellularLocation>
</comment>
<evidence type="ECO:0000256" key="10">
    <source>
        <dbReference type="ARBA" id="ARBA00034269"/>
    </source>
</evidence>
<evidence type="ECO:0000256" key="5">
    <source>
        <dbReference type="ARBA" id="ARBA00022692"/>
    </source>
</evidence>
<keyword evidence="6 12" id="KW-0460">Magnesium</keyword>
<keyword evidence="3 12" id="KW-0813">Transport</keyword>
<dbReference type="GO" id="GO:0015087">
    <property type="term" value="F:cobalt ion transmembrane transporter activity"/>
    <property type="evidence" value="ECO:0007669"/>
    <property type="project" value="UniProtKB-UniRule"/>
</dbReference>
<dbReference type="GO" id="GO:0015095">
    <property type="term" value="F:magnesium ion transmembrane transporter activity"/>
    <property type="evidence" value="ECO:0007669"/>
    <property type="project" value="UniProtKB-UniRule"/>
</dbReference>
<organism evidence="13 14">
    <name type="scientific">Pseudodesulfovibrio senegalensis</name>
    <dbReference type="NCBI Taxonomy" id="1721087"/>
    <lineage>
        <taxon>Bacteria</taxon>
        <taxon>Pseudomonadati</taxon>
        <taxon>Thermodesulfobacteriota</taxon>
        <taxon>Desulfovibrionia</taxon>
        <taxon>Desulfovibrionales</taxon>
        <taxon>Desulfovibrionaceae</taxon>
    </lineage>
</organism>
<dbReference type="InterPro" id="IPR004488">
    <property type="entry name" value="Mg/Co-transport_prot_CorA"/>
</dbReference>
<dbReference type="SUPFAM" id="SSF144083">
    <property type="entry name" value="Magnesium transport protein CorA, transmembrane region"/>
    <property type="match status" value="1"/>
</dbReference>
<proteinExistence type="inferred from homology"/>
<evidence type="ECO:0000313" key="13">
    <source>
        <dbReference type="EMBL" id="KAB1441761.1"/>
    </source>
</evidence>
<name>A0A6N6N4V9_9BACT</name>
<dbReference type="Gene3D" id="1.20.58.340">
    <property type="entry name" value="Magnesium transport protein CorA, transmembrane region"/>
    <property type="match status" value="2"/>
</dbReference>
<evidence type="ECO:0000256" key="9">
    <source>
        <dbReference type="ARBA" id="ARBA00023136"/>
    </source>
</evidence>
<evidence type="ECO:0000256" key="3">
    <source>
        <dbReference type="ARBA" id="ARBA00022448"/>
    </source>
</evidence>
<reference evidence="13 14" key="1">
    <citation type="journal article" date="2017" name="Int. J. Syst. Evol. Microbiol.">
        <title>Desulfovibrio senegalensis sp. nov., a mesophilic sulfate reducer isolated from marine sediment.</title>
        <authorList>
            <person name="Thioye A."/>
            <person name="Gam Z.B.A."/>
            <person name="Mbengue M."/>
            <person name="Cayol J.L."/>
            <person name="Joseph-Bartoli M."/>
            <person name="Toure-Kane C."/>
            <person name="Labat M."/>
        </authorList>
    </citation>
    <scope>NUCLEOTIDE SEQUENCE [LARGE SCALE GENOMIC DNA]</scope>
    <source>
        <strain evidence="13 14">DSM 101509</strain>
    </source>
</reference>
<dbReference type="GO" id="GO:0050897">
    <property type="term" value="F:cobalt ion binding"/>
    <property type="evidence" value="ECO:0007669"/>
    <property type="project" value="TreeGrafter"/>
</dbReference>
<gene>
    <name evidence="12 13" type="primary">corA</name>
    <name evidence="13" type="ORF">F8A88_09215</name>
</gene>
<keyword evidence="8 12" id="KW-0406">Ion transport</keyword>
<dbReference type="CDD" id="cd12828">
    <property type="entry name" value="TmCorA-like_1"/>
    <property type="match status" value="1"/>
</dbReference>
<comment type="caution">
    <text evidence="13">The sequence shown here is derived from an EMBL/GenBank/DDBJ whole genome shotgun (WGS) entry which is preliminary data.</text>
</comment>
<evidence type="ECO:0000256" key="2">
    <source>
        <dbReference type="ARBA" id="ARBA00009765"/>
    </source>
</evidence>
<evidence type="ECO:0000313" key="14">
    <source>
        <dbReference type="Proteomes" id="UP000438699"/>
    </source>
</evidence>
<evidence type="ECO:0000256" key="1">
    <source>
        <dbReference type="ARBA" id="ARBA00004651"/>
    </source>
</evidence>
<dbReference type="FunFam" id="1.20.58.340:FF:000004">
    <property type="entry name" value="Magnesium transport protein CorA"/>
    <property type="match status" value="1"/>
</dbReference>
<evidence type="ECO:0000256" key="12">
    <source>
        <dbReference type="RuleBase" id="RU362010"/>
    </source>
</evidence>
<dbReference type="GO" id="GO:0005886">
    <property type="term" value="C:plasma membrane"/>
    <property type="evidence" value="ECO:0007669"/>
    <property type="project" value="UniProtKB-SubCell"/>
</dbReference>
<keyword evidence="9 12" id="KW-0472">Membrane</keyword>
<dbReference type="NCBIfam" id="TIGR00383">
    <property type="entry name" value="corA"/>
    <property type="match status" value="1"/>
</dbReference>
<evidence type="ECO:0000256" key="8">
    <source>
        <dbReference type="ARBA" id="ARBA00023065"/>
    </source>
</evidence>
<keyword evidence="5 12" id="KW-0812">Transmembrane</keyword>
<feature type="transmembrane region" description="Helical" evidence="12">
    <location>
        <begin position="327"/>
        <end position="348"/>
    </location>
</feature>
<accession>A0A6N6N4V9</accession>
<dbReference type="SUPFAM" id="SSF143865">
    <property type="entry name" value="CorA soluble domain-like"/>
    <property type="match status" value="1"/>
</dbReference>
<comment type="catalytic activity">
    <reaction evidence="10">
        <text>Mg(2+)(in) = Mg(2+)(out)</text>
        <dbReference type="Rhea" id="RHEA:29827"/>
        <dbReference type="ChEBI" id="CHEBI:18420"/>
    </reaction>
</comment>
<dbReference type="Pfam" id="PF01544">
    <property type="entry name" value="CorA"/>
    <property type="match status" value="1"/>
</dbReference>
<evidence type="ECO:0000256" key="11">
    <source>
        <dbReference type="ARBA" id="ARBA00045497"/>
    </source>
</evidence>
<dbReference type="EMBL" id="WAIE01000003">
    <property type="protein sequence ID" value="KAB1441761.1"/>
    <property type="molecule type" value="Genomic_DNA"/>
</dbReference>
<dbReference type="Gene3D" id="3.30.460.20">
    <property type="entry name" value="CorA soluble domain-like"/>
    <property type="match status" value="1"/>
</dbReference>
<dbReference type="Proteomes" id="UP000438699">
    <property type="component" value="Unassembled WGS sequence"/>
</dbReference>
<keyword evidence="4 12" id="KW-1003">Cell membrane</keyword>
<dbReference type="GO" id="GO:0000287">
    <property type="term" value="F:magnesium ion binding"/>
    <property type="evidence" value="ECO:0007669"/>
    <property type="project" value="TreeGrafter"/>
</dbReference>
<sequence>MLESLKWFTLKRDIAPGSLIYAGKKRDFDPVVSELAYNADGIIRESSPAVFENVRIAPGTTTLLHCIGVHDPATIRSMGSVASIPSITLEDVMNTAQRPKLEWLENGIFVILRDMSFDEPTNTLSQQQISLFWNDDMVLLFQETDTRRFRGVMERIRTGSGKMRGAGGHYLAVALIDAIIDNHFATLHAMSEQAQKLEDSLQDRQTEKRLNALYTLRREAVVMRNALLPMREVFRELCSAPQAELPPSAEAYLRDVGDHATQTGDSVLALADIMAGMIELQISLAGLKTNRIMQILTLVSTIFIPLTFIAGIYGMNFEFMPELKWRYGYFITLGAMGVTAVGMLMLFLRNRWL</sequence>
<keyword evidence="7 12" id="KW-1133">Transmembrane helix</keyword>
<feature type="transmembrane region" description="Helical" evidence="12">
    <location>
        <begin position="295"/>
        <end position="315"/>
    </location>
</feature>
<comment type="function">
    <text evidence="11">Mediates influx of magnesium ions. Alternates between open and closed states. Activated by low cytoplasmic Mg(2+) levels. Inactive when cytoplasmic Mg(2+) levels are high.</text>
</comment>
<keyword evidence="14" id="KW-1185">Reference proteome</keyword>
<comment type="similarity">
    <text evidence="2 12">Belongs to the CorA metal ion transporter (MIT) (TC 1.A.35) family.</text>
</comment>
<dbReference type="PANTHER" id="PTHR46494">
    <property type="entry name" value="CORA FAMILY METAL ION TRANSPORTER (EUROFUNG)"/>
    <property type="match status" value="1"/>
</dbReference>
<dbReference type="InterPro" id="IPR045863">
    <property type="entry name" value="CorA_TM1_TM2"/>
</dbReference>
<evidence type="ECO:0000256" key="7">
    <source>
        <dbReference type="ARBA" id="ARBA00022989"/>
    </source>
</evidence>